<organism evidence="1 2">
    <name type="scientific">Rhododendron griersonianum</name>
    <dbReference type="NCBI Taxonomy" id="479676"/>
    <lineage>
        <taxon>Eukaryota</taxon>
        <taxon>Viridiplantae</taxon>
        <taxon>Streptophyta</taxon>
        <taxon>Embryophyta</taxon>
        <taxon>Tracheophyta</taxon>
        <taxon>Spermatophyta</taxon>
        <taxon>Magnoliopsida</taxon>
        <taxon>eudicotyledons</taxon>
        <taxon>Gunneridae</taxon>
        <taxon>Pentapetalae</taxon>
        <taxon>asterids</taxon>
        <taxon>Ericales</taxon>
        <taxon>Ericaceae</taxon>
        <taxon>Ericoideae</taxon>
        <taxon>Rhodoreae</taxon>
        <taxon>Rhododendron</taxon>
    </lineage>
</organism>
<protein>
    <submittedName>
        <fullName evidence="1">Uncharacterized protein</fullName>
    </submittedName>
</protein>
<dbReference type="EMBL" id="JACTNZ010000009">
    <property type="protein sequence ID" value="KAG5532233.1"/>
    <property type="molecule type" value="Genomic_DNA"/>
</dbReference>
<proteinExistence type="predicted"/>
<dbReference type="AlphaFoldDB" id="A0AAV6IVD2"/>
<evidence type="ECO:0000313" key="1">
    <source>
        <dbReference type="EMBL" id="KAG5532233.1"/>
    </source>
</evidence>
<evidence type="ECO:0000313" key="2">
    <source>
        <dbReference type="Proteomes" id="UP000823749"/>
    </source>
</evidence>
<accession>A0AAV6IVD2</accession>
<keyword evidence="2" id="KW-1185">Reference proteome</keyword>
<sequence length="178" mass="18127">MGGFAREEHERGIAPEGPARGLTVPDVLAGIFDRLPSRFSVLEEDASRDPTEALGAEGLDLAVPLEERSQGLVGDVQVGDFHADHALGGILVGQLANPVDEIVVLGDGFHNEEHQEVFPEAFYKVIDFLLLHDILGLGSRTLTAALPLPAGRGRSLCLGGGGSGGGGGDDGGGGGGGG</sequence>
<reference evidence="1" key="1">
    <citation type="submission" date="2020-08" db="EMBL/GenBank/DDBJ databases">
        <title>Plant Genome Project.</title>
        <authorList>
            <person name="Zhang R.-G."/>
        </authorList>
    </citation>
    <scope>NUCLEOTIDE SEQUENCE</scope>
    <source>
        <strain evidence="1">WSP0</strain>
        <tissue evidence="1">Leaf</tissue>
    </source>
</reference>
<dbReference type="Proteomes" id="UP000823749">
    <property type="component" value="Chromosome 9"/>
</dbReference>
<gene>
    <name evidence="1" type="ORF">RHGRI_026758</name>
</gene>
<name>A0AAV6IVD2_9ERIC</name>
<comment type="caution">
    <text evidence="1">The sequence shown here is derived from an EMBL/GenBank/DDBJ whole genome shotgun (WGS) entry which is preliminary data.</text>
</comment>